<dbReference type="SMART" id="SM01332">
    <property type="entry name" value="Cyclin_C"/>
    <property type="match status" value="1"/>
</dbReference>
<dbReference type="InterPro" id="IPR036915">
    <property type="entry name" value="Cyclin-like_sf"/>
</dbReference>
<keyword evidence="8" id="KW-1185">Reference proteome</keyword>
<evidence type="ECO:0000256" key="2">
    <source>
        <dbReference type="ARBA" id="ARBA00023127"/>
    </source>
</evidence>
<feature type="domain" description="Cyclin-like" evidence="5">
    <location>
        <begin position="75"/>
        <end position="159"/>
    </location>
</feature>
<dbReference type="InterPro" id="IPR006671">
    <property type="entry name" value="Cyclin_N"/>
</dbReference>
<dbReference type="InterPro" id="IPR039361">
    <property type="entry name" value="Cyclin"/>
</dbReference>
<reference evidence="7" key="3">
    <citation type="submission" date="2025-09" db="UniProtKB">
        <authorList>
            <consortium name="Ensembl"/>
        </authorList>
    </citation>
    <scope>IDENTIFICATION</scope>
</reference>
<keyword evidence="2 4" id="KW-0195">Cyclin</keyword>
<dbReference type="InterPro" id="IPR004367">
    <property type="entry name" value="Cyclin_C-dom"/>
</dbReference>
<dbReference type="AlphaFoldDB" id="A0AAQ4RX58"/>
<dbReference type="FunFam" id="1.10.472.10:FF:000003">
    <property type="entry name" value="G1/S-specific cyclin-D2"/>
    <property type="match status" value="1"/>
</dbReference>
<organism evidence="7 8">
    <name type="scientific">Gasterosteus aculeatus aculeatus</name>
    <name type="common">three-spined stickleback</name>
    <dbReference type="NCBI Taxonomy" id="481459"/>
    <lineage>
        <taxon>Eukaryota</taxon>
        <taxon>Metazoa</taxon>
        <taxon>Chordata</taxon>
        <taxon>Craniata</taxon>
        <taxon>Vertebrata</taxon>
        <taxon>Euteleostomi</taxon>
        <taxon>Actinopterygii</taxon>
        <taxon>Neopterygii</taxon>
        <taxon>Teleostei</taxon>
        <taxon>Neoteleostei</taxon>
        <taxon>Acanthomorphata</taxon>
        <taxon>Eupercaria</taxon>
        <taxon>Perciformes</taxon>
        <taxon>Cottioidei</taxon>
        <taxon>Gasterosteales</taxon>
        <taxon>Gasterosteidae</taxon>
        <taxon>Gasterosteus</taxon>
    </lineage>
</organism>
<accession>A0AAQ4RX58</accession>
<name>A0AAQ4RX58_GASAC</name>
<dbReference type="Pfam" id="PF00134">
    <property type="entry name" value="Cyclin_N"/>
    <property type="match status" value="1"/>
</dbReference>
<reference evidence="7" key="2">
    <citation type="submission" date="2025-08" db="UniProtKB">
        <authorList>
            <consortium name="Ensembl"/>
        </authorList>
    </citation>
    <scope>IDENTIFICATION</scope>
</reference>
<dbReference type="CDD" id="cd20516">
    <property type="entry name" value="CYCLIN_CCND_rpt2"/>
    <property type="match status" value="1"/>
</dbReference>
<evidence type="ECO:0000256" key="4">
    <source>
        <dbReference type="RuleBase" id="RU000383"/>
    </source>
</evidence>
<evidence type="ECO:0000256" key="3">
    <source>
        <dbReference type="ARBA" id="ARBA00025821"/>
    </source>
</evidence>
<reference evidence="7 8" key="1">
    <citation type="journal article" date="2021" name="G3 (Bethesda)">
        <title>Improved contiguity of the threespine stickleback genome using long-read sequencing.</title>
        <authorList>
            <person name="Nath S."/>
            <person name="Shaw D.E."/>
            <person name="White M.A."/>
        </authorList>
    </citation>
    <scope>NUCLEOTIDE SEQUENCE [LARGE SCALE GENOMIC DNA]</scope>
    <source>
        <strain evidence="7 8">Lake Benthic</strain>
    </source>
</reference>
<evidence type="ECO:0000259" key="6">
    <source>
        <dbReference type="SMART" id="SM01332"/>
    </source>
</evidence>
<dbReference type="Ensembl" id="ENSGACT00000055173.1">
    <property type="protein sequence ID" value="ENSGACP00000067590.1"/>
    <property type="gene ID" value="ENSGACG00000031879.1"/>
</dbReference>
<dbReference type="Pfam" id="PF02984">
    <property type="entry name" value="Cyclin_C"/>
    <property type="match status" value="1"/>
</dbReference>
<dbReference type="Gene3D" id="1.10.472.10">
    <property type="entry name" value="Cyclin-like"/>
    <property type="match status" value="2"/>
</dbReference>
<protein>
    <submittedName>
        <fullName evidence="7">Cyclin D3</fullName>
    </submittedName>
</protein>
<dbReference type="RefSeq" id="XP_040059458.1">
    <property type="nucleotide sequence ID" value="XM_040203524.1"/>
</dbReference>
<dbReference type="GeneID" id="120835040"/>
<sequence length="323" mass="36046">MDPREDRRLPRGSRDVNAADAELDVVVRAGSDQPVNGDLRTLHNLTALEKTCPRAPDLRVVQTDIEPHMRRILAVWMFQVCEEQRCEEEVFPLAVQYLDCYLGRFAVQKRNLQLLGAVCMFLASKMRETVHLTAIKLCIYTDNSISVSDILHWELTVVSRLDWCLASVVPSDFLGPVLHALPLVRPHLLPNVRRHVHSYIALVAIDCRFSVFLPSTIACACVSIAMQRLKLTDAVVSPVPVIMFLVDLLDIDLSSALLCYDQLGSVLELSLPSCSHHQACVCRSGAHSSEISYTPADFQDVVFTPVPVPQELKLKSPLPDTND</sequence>
<dbReference type="SMART" id="SM00385">
    <property type="entry name" value="CYCLIN"/>
    <property type="match status" value="1"/>
</dbReference>
<dbReference type="SUPFAM" id="SSF47954">
    <property type="entry name" value="Cyclin-like"/>
    <property type="match status" value="2"/>
</dbReference>
<evidence type="ECO:0000313" key="7">
    <source>
        <dbReference type="Ensembl" id="ENSGACP00000067590.1"/>
    </source>
</evidence>
<dbReference type="GeneTree" id="ENSGT00940000155180"/>
<evidence type="ECO:0000256" key="1">
    <source>
        <dbReference type="ARBA" id="ARBA00003222"/>
    </source>
</evidence>
<evidence type="ECO:0000313" key="8">
    <source>
        <dbReference type="Proteomes" id="UP000007635"/>
    </source>
</evidence>
<dbReference type="Proteomes" id="UP000007635">
    <property type="component" value="Chromosome XVII"/>
</dbReference>
<comment type="similarity">
    <text evidence="4">Belongs to the cyclin family.</text>
</comment>
<dbReference type="PANTHER" id="PTHR10177">
    <property type="entry name" value="CYCLINS"/>
    <property type="match status" value="1"/>
</dbReference>
<feature type="domain" description="Cyclin C-terminal" evidence="6">
    <location>
        <begin position="168"/>
        <end position="297"/>
    </location>
</feature>
<dbReference type="CTD" id="896"/>
<proteinExistence type="inferred from homology"/>
<evidence type="ECO:0000259" key="5">
    <source>
        <dbReference type="SMART" id="SM00385"/>
    </source>
</evidence>
<dbReference type="KEGG" id="gat:120835040"/>
<comment type="subunit">
    <text evidence="3">Interacts with the CDK1 protein kinase to form a serine/threonine kinase holoenzyme complex also known as maturation promoting factor (MPF). The cyclin subunit imparts substrate specificity to the complex.</text>
</comment>
<dbReference type="InterPro" id="IPR013763">
    <property type="entry name" value="Cyclin-like_dom"/>
</dbReference>
<comment type="function">
    <text evidence="1">Essential for the control of the cell cycle at the G2/M (mitosis) transition.</text>
</comment>